<feature type="compositionally biased region" description="Basic and acidic residues" evidence="1">
    <location>
        <begin position="107"/>
        <end position="133"/>
    </location>
</feature>
<protein>
    <submittedName>
        <fullName evidence="2">Uncharacterized protein</fullName>
    </submittedName>
</protein>
<feature type="compositionally biased region" description="Basic and acidic residues" evidence="1">
    <location>
        <begin position="54"/>
        <end position="67"/>
    </location>
</feature>
<dbReference type="OrthoDB" id="3358750at2759"/>
<proteinExistence type="predicted"/>
<comment type="caution">
    <text evidence="2">The sequence shown here is derived from an EMBL/GenBank/DDBJ whole genome shotgun (WGS) entry which is preliminary data.</text>
</comment>
<organism evidence="2 3">
    <name type="scientific">Fusarium torreyae</name>
    <dbReference type="NCBI Taxonomy" id="1237075"/>
    <lineage>
        <taxon>Eukaryota</taxon>
        <taxon>Fungi</taxon>
        <taxon>Dikarya</taxon>
        <taxon>Ascomycota</taxon>
        <taxon>Pezizomycotina</taxon>
        <taxon>Sordariomycetes</taxon>
        <taxon>Hypocreomycetidae</taxon>
        <taxon>Hypocreales</taxon>
        <taxon>Nectriaceae</taxon>
        <taxon>Fusarium</taxon>
    </lineage>
</organism>
<evidence type="ECO:0000256" key="1">
    <source>
        <dbReference type="SAM" id="MobiDB-lite"/>
    </source>
</evidence>
<dbReference type="Proteomes" id="UP001152049">
    <property type="component" value="Unassembled WGS sequence"/>
</dbReference>
<feature type="compositionally biased region" description="Basic and acidic residues" evidence="1">
    <location>
        <begin position="80"/>
        <end position="97"/>
    </location>
</feature>
<dbReference type="EMBL" id="JAOQAZ010000019">
    <property type="protein sequence ID" value="KAJ4256205.1"/>
    <property type="molecule type" value="Genomic_DNA"/>
</dbReference>
<dbReference type="AlphaFoldDB" id="A0A9W8VEN4"/>
<dbReference type="PANTHER" id="PTHR39475:SF1">
    <property type="entry name" value="CONIDIATION-SPECIFIC PROTEIN 6"/>
    <property type="match status" value="1"/>
</dbReference>
<sequence>MSGRSKVGYPSSYEGGDQVHFSREAVHEEGRLHGVNTDGYRNKEGIMNELQEGDTNRRIEDRMKHEPGFAATMHGNKPSRGAEIDAEIAREEAEQLSKKKNKTDSLPGKKLEQGTEKSEWKQQMDREEEEARARHSNRGSNKNEGQGMEYVTRKTHSSRE</sequence>
<evidence type="ECO:0000313" key="3">
    <source>
        <dbReference type="Proteomes" id="UP001152049"/>
    </source>
</evidence>
<dbReference type="PANTHER" id="PTHR39475">
    <property type="entry name" value="CONIDIATION-SPECIFIC PROTEIN 6"/>
    <property type="match status" value="1"/>
</dbReference>
<accession>A0A9W8VEN4</accession>
<name>A0A9W8VEN4_9HYPO</name>
<gene>
    <name evidence="2" type="ORF">NW762_009283</name>
</gene>
<feature type="region of interest" description="Disordered" evidence="1">
    <location>
        <begin position="28"/>
        <end position="160"/>
    </location>
</feature>
<keyword evidence="3" id="KW-1185">Reference proteome</keyword>
<evidence type="ECO:0000313" key="2">
    <source>
        <dbReference type="EMBL" id="KAJ4256205.1"/>
    </source>
</evidence>
<reference evidence="2" key="1">
    <citation type="submission" date="2022-09" db="EMBL/GenBank/DDBJ databases">
        <title>Fusarium specimens isolated from Avocado Roots.</title>
        <authorList>
            <person name="Stajich J."/>
            <person name="Roper C."/>
            <person name="Heimlech-Rivalta G."/>
        </authorList>
    </citation>
    <scope>NUCLEOTIDE SEQUENCE</scope>
    <source>
        <strain evidence="2">CF00136</strain>
    </source>
</reference>